<evidence type="ECO:0000313" key="2">
    <source>
        <dbReference type="Proteomes" id="UP000324222"/>
    </source>
</evidence>
<comment type="caution">
    <text evidence="1">The sequence shown here is derived from an EMBL/GenBank/DDBJ whole genome shotgun (WGS) entry which is preliminary data.</text>
</comment>
<keyword evidence="2" id="KW-1185">Reference proteome</keyword>
<name>A0A5B7I871_PORTR</name>
<evidence type="ECO:0000313" key="1">
    <source>
        <dbReference type="EMBL" id="MPC81611.1"/>
    </source>
</evidence>
<dbReference type="EMBL" id="VSRR010057487">
    <property type="protein sequence ID" value="MPC81611.1"/>
    <property type="molecule type" value="Genomic_DNA"/>
</dbReference>
<accession>A0A5B7I871</accession>
<proteinExistence type="predicted"/>
<protein>
    <submittedName>
        <fullName evidence="1">Uncharacterized protein</fullName>
    </submittedName>
</protein>
<gene>
    <name evidence="1" type="ORF">E2C01_076237</name>
</gene>
<organism evidence="1 2">
    <name type="scientific">Portunus trituberculatus</name>
    <name type="common">Swimming crab</name>
    <name type="synonym">Neptunus trituberculatus</name>
    <dbReference type="NCBI Taxonomy" id="210409"/>
    <lineage>
        <taxon>Eukaryota</taxon>
        <taxon>Metazoa</taxon>
        <taxon>Ecdysozoa</taxon>
        <taxon>Arthropoda</taxon>
        <taxon>Crustacea</taxon>
        <taxon>Multicrustacea</taxon>
        <taxon>Malacostraca</taxon>
        <taxon>Eumalacostraca</taxon>
        <taxon>Eucarida</taxon>
        <taxon>Decapoda</taxon>
        <taxon>Pleocyemata</taxon>
        <taxon>Brachyura</taxon>
        <taxon>Eubrachyura</taxon>
        <taxon>Portunoidea</taxon>
        <taxon>Portunidae</taxon>
        <taxon>Portuninae</taxon>
        <taxon>Portunus</taxon>
    </lineage>
</organism>
<dbReference type="Proteomes" id="UP000324222">
    <property type="component" value="Unassembled WGS sequence"/>
</dbReference>
<sequence length="11" mass="1218">MAASEVKMPRV</sequence>
<reference evidence="1 2" key="1">
    <citation type="submission" date="2019-05" db="EMBL/GenBank/DDBJ databases">
        <title>Another draft genome of Portunus trituberculatus and its Hox gene families provides insights of decapod evolution.</title>
        <authorList>
            <person name="Jeong J.-H."/>
            <person name="Song I."/>
            <person name="Kim S."/>
            <person name="Choi T."/>
            <person name="Kim D."/>
            <person name="Ryu S."/>
            <person name="Kim W."/>
        </authorList>
    </citation>
    <scope>NUCLEOTIDE SEQUENCE [LARGE SCALE GENOMIC DNA]</scope>
    <source>
        <tissue evidence="1">Muscle</tissue>
    </source>
</reference>